<evidence type="ECO:0000259" key="1">
    <source>
        <dbReference type="PROSITE" id="PS50056"/>
    </source>
</evidence>
<dbReference type="InterPro" id="IPR016130">
    <property type="entry name" value="Tyr_Pase_AS"/>
</dbReference>
<proteinExistence type="predicted"/>
<protein>
    <submittedName>
        <fullName evidence="2">Protein phosphatase</fullName>
    </submittedName>
</protein>
<keyword evidence="3" id="KW-1185">Reference proteome</keyword>
<evidence type="ECO:0000313" key="3">
    <source>
        <dbReference type="Proteomes" id="UP000306113"/>
    </source>
</evidence>
<comment type="caution">
    <text evidence="2">The sequence shown here is derived from an EMBL/GenBank/DDBJ whole genome shotgun (WGS) entry which is preliminary data.</text>
</comment>
<dbReference type="AlphaFoldDB" id="A0A4V3UZE1"/>
<reference evidence="2 3" key="1">
    <citation type="submission" date="2019-04" db="EMBL/GenBank/DDBJ databases">
        <title>Draft genome sequence of Youngimonas vesicularis.</title>
        <authorList>
            <person name="Hameed A."/>
        </authorList>
    </citation>
    <scope>NUCLEOTIDE SEQUENCE [LARGE SCALE GENOMIC DNA]</scope>
    <source>
        <strain evidence="2 3">CC-AMW-E</strain>
    </source>
</reference>
<dbReference type="InterPro" id="IPR000387">
    <property type="entry name" value="Tyr_Pase_dom"/>
</dbReference>
<dbReference type="EMBL" id="SSMD01000001">
    <property type="protein sequence ID" value="THD76495.1"/>
    <property type="molecule type" value="Genomic_DNA"/>
</dbReference>
<dbReference type="PANTHER" id="PTHR23339">
    <property type="entry name" value="TYROSINE SPECIFIC PROTEIN PHOSPHATASE AND DUAL SPECIFICITY PROTEIN PHOSPHATASE"/>
    <property type="match status" value="1"/>
</dbReference>
<dbReference type="PROSITE" id="PS50056">
    <property type="entry name" value="TYR_PHOSPHATASE_2"/>
    <property type="match status" value="1"/>
</dbReference>
<feature type="domain" description="Tyrosine specific protein phosphatases" evidence="1">
    <location>
        <begin position="88"/>
        <end position="155"/>
    </location>
</feature>
<dbReference type="InterPro" id="IPR029021">
    <property type="entry name" value="Prot-tyrosine_phosphatase-like"/>
</dbReference>
<dbReference type="InterPro" id="IPR050561">
    <property type="entry name" value="PTP"/>
</dbReference>
<dbReference type="Proteomes" id="UP000306113">
    <property type="component" value="Unassembled WGS sequence"/>
</dbReference>
<evidence type="ECO:0000313" key="2">
    <source>
        <dbReference type="EMBL" id="THD76495.1"/>
    </source>
</evidence>
<dbReference type="Pfam" id="PF00782">
    <property type="entry name" value="DSPc"/>
    <property type="match status" value="1"/>
</dbReference>
<dbReference type="FunFam" id="3.90.190.10:FF:000157">
    <property type="entry name" value="Protein-tyrosine phosphatase"/>
    <property type="match status" value="1"/>
</dbReference>
<name>A0A4V3UZE1_9RHOB</name>
<accession>A0A4V3UZE1</accession>
<dbReference type="Gene3D" id="3.90.190.10">
    <property type="entry name" value="Protein tyrosine phosphatase superfamily"/>
    <property type="match status" value="1"/>
</dbReference>
<dbReference type="InterPro" id="IPR000340">
    <property type="entry name" value="Dual-sp_phosphatase_cat-dom"/>
</dbReference>
<dbReference type="PROSITE" id="PS00383">
    <property type="entry name" value="TYR_PHOSPHATASE_1"/>
    <property type="match status" value="1"/>
</dbReference>
<dbReference type="RefSeq" id="WP_136337439.1">
    <property type="nucleotide sequence ID" value="NZ_SSMD01000001.1"/>
</dbReference>
<organism evidence="2 3">
    <name type="scientific">Thalassobius vesicularis</name>
    <dbReference type="NCBI Taxonomy" id="1294297"/>
    <lineage>
        <taxon>Bacteria</taxon>
        <taxon>Pseudomonadati</taxon>
        <taxon>Pseudomonadota</taxon>
        <taxon>Alphaproteobacteria</taxon>
        <taxon>Rhodobacterales</taxon>
        <taxon>Roseobacteraceae</taxon>
        <taxon>Thalassovita</taxon>
    </lineage>
</organism>
<dbReference type="OrthoDB" id="9806482at2"/>
<sequence>MPDFVIHALQVGNGILAISPLPGRGGSYAADLEHLREWQPAMLISMTTLAEMTAHGAQTLGADIQDRGARWHHLPVADFGTPNAQVAEHWPEVSRAARQALAGGGRVLIHCMGGCGRSGMAALRLMIEAGEKPDAALAHLRRIRPCAVETDEQMKWATTPTPSG</sequence>
<dbReference type="SUPFAM" id="SSF52799">
    <property type="entry name" value="(Phosphotyrosine protein) phosphatases II"/>
    <property type="match status" value="1"/>
</dbReference>
<gene>
    <name evidence="2" type="ORF">E7681_01240</name>
</gene>